<sequence length="108" mass="12134">MRAVLEQKHSEQGVSRLIPQVFFASIFASCEHYKSAKVCPRQFTKVRAMSVKYSATFTYATTALMVSEQNLRTTASQLGSQSATMISRRVIRYQLEVIQISHCVQLGA</sequence>
<dbReference type="PROSITE" id="PS51257">
    <property type="entry name" value="PROKAR_LIPOPROTEIN"/>
    <property type="match status" value="1"/>
</dbReference>
<dbReference type="AlphaFoldDB" id="A0A0H5PV54"/>
<dbReference type="EMBL" id="LN852730">
    <property type="protein sequence ID" value="CRY93661.1"/>
    <property type="molecule type" value="Genomic_DNA"/>
</dbReference>
<reference evidence="1" key="2">
    <citation type="submission" date="2015-07" db="EMBL/GenBank/DDBJ databases">
        <title>Plasmids, circular viruses and viroids from rat gut.</title>
        <authorList>
            <person name="Jorgensen T.J."/>
            <person name="Hansen M.A."/>
            <person name="Xu Z."/>
            <person name="Tabak M.A."/>
            <person name="Sorensen S.J."/>
            <person name="Hansen L.H."/>
        </authorList>
    </citation>
    <scope>NUCLEOTIDE SEQUENCE</scope>
    <source>
        <plasmid evidence="1">pRGFK0037</plasmid>
    </source>
</reference>
<reference evidence="1" key="1">
    <citation type="submission" date="2015-06" db="EMBL/GenBank/DDBJ databases">
        <authorList>
            <person name="Joergensen T."/>
        </authorList>
    </citation>
    <scope>NUCLEOTIDE SEQUENCE</scope>
    <source>
        <plasmid evidence="1">pRGFK0037</plasmid>
    </source>
</reference>
<name>A0A0H5PV54_9ZZZZ</name>
<accession>A0A0H5PV54</accession>
<organism evidence="1">
    <name type="scientific">uncultured prokaryote</name>
    <dbReference type="NCBI Taxonomy" id="198431"/>
    <lineage>
        <taxon>unclassified sequences</taxon>
        <taxon>environmental samples</taxon>
    </lineage>
</organism>
<keyword evidence="1" id="KW-0614">Plasmid</keyword>
<protein>
    <submittedName>
        <fullName evidence="1">Uncharacterized protein</fullName>
    </submittedName>
</protein>
<evidence type="ECO:0000313" key="1">
    <source>
        <dbReference type="EMBL" id="CRY93661.1"/>
    </source>
</evidence>
<proteinExistence type="predicted"/>
<geneLocation type="plasmid" evidence="1">
    <name>pRGFK0037</name>
</geneLocation>